<evidence type="ECO:0000313" key="1">
    <source>
        <dbReference type="EMBL" id="MFA3842704.1"/>
    </source>
</evidence>
<protein>
    <recommendedName>
        <fullName evidence="3">Transposase</fullName>
    </recommendedName>
</protein>
<reference evidence="1 2" key="1">
    <citation type="submission" date="2024-08" db="EMBL/GenBank/DDBJ databases">
        <title>Genome sequence of Streptomyces aureus CACIA-1.46HGO.</title>
        <authorList>
            <person name="Evangelista-Martinez Z."/>
        </authorList>
    </citation>
    <scope>NUCLEOTIDE SEQUENCE [LARGE SCALE GENOMIC DNA]</scope>
    <source>
        <strain evidence="1 2">CACIA-1.46HGO</strain>
    </source>
</reference>
<organism evidence="1 2">
    <name type="scientific">Streptomyces aureus</name>
    <dbReference type="NCBI Taxonomy" id="193461"/>
    <lineage>
        <taxon>Bacteria</taxon>
        <taxon>Bacillati</taxon>
        <taxon>Actinomycetota</taxon>
        <taxon>Actinomycetes</taxon>
        <taxon>Kitasatosporales</taxon>
        <taxon>Streptomycetaceae</taxon>
        <taxon>Streptomyces</taxon>
    </lineage>
</organism>
<dbReference type="Proteomes" id="UP001571476">
    <property type="component" value="Unassembled WGS sequence"/>
</dbReference>
<gene>
    <name evidence="1" type="ORF">ACEG43_42220</name>
</gene>
<evidence type="ECO:0008006" key="3">
    <source>
        <dbReference type="Google" id="ProtNLM"/>
    </source>
</evidence>
<proteinExistence type="predicted"/>
<keyword evidence="2" id="KW-1185">Reference proteome</keyword>
<name>A0ABV4SYJ2_9ACTN</name>
<accession>A0ABV4SYJ2</accession>
<comment type="caution">
    <text evidence="1">The sequence shown here is derived from an EMBL/GenBank/DDBJ whole genome shotgun (WGS) entry which is preliminary data.</text>
</comment>
<dbReference type="EMBL" id="JBGOSP010000042">
    <property type="protein sequence ID" value="MFA3842704.1"/>
    <property type="molecule type" value="Genomic_DNA"/>
</dbReference>
<sequence length="86" mass="9254">MLVNRWRRALVTGGRQALDSKGPGGARCKLDVGQLRVLQAALDAGPAAAGWSDQRWTLAKIAEVARRRFGVEDGLIAKTGLDFQPP</sequence>
<evidence type="ECO:0000313" key="2">
    <source>
        <dbReference type="Proteomes" id="UP001571476"/>
    </source>
</evidence>